<dbReference type="RefSeq" id="XP_046015067.1">
    <property type="nucleotide sequence ID" value="XM_046158311.1"/>
</dbReference>
<dbReference type="GeneID" id="70187857"/>
<protein>
    <submittedName>
        <fullName evidence="2">Uncharacterized protein</fullName>
    </submittedName>
</protein>
<comment type="caution">
    <text evidence="2">The sequence shown here is derived from an EMBL/GenBank/DDBJ whole genome shotgun (WGS) entry which is preliminary data.</text>
</comment>
<sequence length="156" mass="16927">MADIDYSTSPERYVARSQLCSSPVPDKMSRMTKSKSGSGGDLRVKPEQQERMQGTRGSAATKSSPKAATTPVKSSPLKIRLNRITVRSAPSSPFAARQLGSSPGKRKQGSEVASSSVETGWSQWAERDKQQQQQQLDGADDEEGSPSKKLRWGNLS</sequence>
<dbReference type="AlphaFoldDB" id="A0A9P8YBG0"/>
<dbReference type="Proteomes" id="UP000756346">
    <property type="component" value="Unassembled WGS sequence"/>
</dbReference>
<gene>
    <name evidence="2" type="ORF">B0I36DRAFT_360428</name>
</gene>
<reference evidence="2" key="1">
    <citation type="journal article" date="2021" name="Nat. Commun.">
        <title>Genetic determinants of endophytism in the Arabidopsis root mycobiome.</title>
        <authorList>
            <person name="Mesny F."/>
            <person name="Miyauchi S."/>
            <person name="Thiergart T."/>
            <person name="Pickel B."/>
            <person name="Atanasova L."/>
            <person name="Karlsson M."/>
            <person name="Huettel B."/>
            <person name="Barry K.W."/>
            <person name="Haridas S."/>
            <person name="Chen C."/>
            <person name="Bauer D."/>
            <person name="Andreopoulos W."/>
            <person name="Pangilinan J."/>
            <person name="LaButti K."/>
            <person name="Riley R."/>
            <person name="Lipzen A."/>
            <person name="Clum A."/>
            <person name="Drula E."/>
            <person name="Henrissat B."/>
            <person name="Kohler A."/>
            <person name="Grigoriev I.V."/>
            <person name="Martin F.M."/>
            <person name="Hacquard S."/>
        </authorList>
    </citation>
    <scope>NUCLEOTIDE SEQUENCE</scope>
    <source>
        <strain evidence="2">MPI-CAGE-CH-0230</strain>
    </source>
</reference>
<feature type="compositionally biased region" description="Polar residues" evidence="1">
    <location>
        <begin position="111"/>
        <end position="122"/>
    </location>
</feature>
<keyword evidence="3" id="KW-1185">Reference proteome</keyword>
<evidence type="ECO:0000256" key="1">
    <source>
        <dbReference type="SAM" id="MobiDB-lite"/>
    </source>
</evidence>
<feature type="region of interest" description="Disordered" evidence="1">
    <location>
        <begin position="1"/>
        <end position="156"/>
    </location>
</feature>
<proteinExistence type="predicted"/>
<evidence type="ECO:0000313" key="3">
    <source>
        <dbReference type="Proteomes" id="UP000756346"/>
    </source>
</evidence>
<name>A0A9P8YBG0_9PEZI</name>
<dbReference type="EMBL" id="JAGTJQ010000003">
    <property type="protein sequence ID" value="KAH7034974.1"/>
    <property type="molecule type" value="Genomic_DNA"/>
</dbReference>
<feature type="compositionally biased region" description="Low complexity" evidence="1">
    <location>
        <begin position="58"/>
        <end position="71"/>
    </location>
</feature>
<accession>A0A9P8YBG0</accession>
<evidence type="ECO:0000313" key="2">
    <source>
        <dbReference type="EMBL" id="KAH7034974.1"/>
    </source>
</evidence>
<feature type="compositionally biased region" description="Polar residues" evidence="1">
    <location>
        <begin position="1"/>
        <end position="10"/>
    </location>
</feature>
<organism evidence="2 3">
    <name type="scientific">Microdochium trichocladiopsis</name>
    <dbReference type="NCBI Taxonomy" id="1682393"/>
    <lineage>
        <taxon>Eukaryota</taxon>
        <taxon>Fungi</taxon>
        <taxon>Dikarya</taxon>
        <taxon>Ascomycota</taxon>
        <taxon>Pezizomycotina</taxon>
        <taxon>Sordariomycetes</taxon>
        <taxon>Xylariomycetidae</taxon>
        <taxon>Xylariales</taxon>
        <taxon>Microdochiaceae</taxon>
        <taxon>Microdochium</taxon>
    </lineage>
</organism>